<sequence>MESKMANLHIDLPSASKMKSNAKKEDVIDSWEDDDLTSPVDGLATPTDGSGSGSGSGPPIKSMRSKDPALKPPPPTPISPPGSGEQYMNWSPAQVLGGGRPTPYSPPTPSTPTGSDREREQRRPEKTTATASRMIAAGLGIKAPKKTEEQKQYDRAVREQEIRRKNKEKEDREREREADEKLKAAVWDS</sequence>
<gene>
    <name evidence="2" type="ORF">PV05_08020</name>
</gene>
<dbReference type="RefSeq" id="XP_013312964.1">
    <property type="nucleotide sequence ID" value="XM_013457510.1"/>
</dbReference>
<dbReference type="Proteomes" id="UP000054342">
    <property type="component" value="Unassembled WGS sequence"/>
</dbReference>
<proteinExistence type="predicted"/>
<dbReference type="AlphaFoldDB" id="A0A0D2ECE8"/>
<keyword evidence="3" id="KW-1185">Reference proteome</keyword>
<accession>A0A0D2ECE8</accession>
<evidence type="ECO:0000256" key="1">
    <source>
        <dbReference type="SAM" id="MobiDB-lite"/>
    </source>
</evidence>
<feature type="compositionally biased region" description="Pro residues" evidence="1">
    <location>
        <begin position="70"/>
        <end position="80"/>
    </location>
</feature>
<feature type="region of interest" description="Disordered" evidence="1">
    <location>
        <begin position="1"/>
        <end position="189"/>
    </location>
</feature>
<evidence type="ECO:0000313" key="2">
    <source>
        <dbReference type="EMBL" id="KIW52380.1"/>
    </source>
</evidence>
<name>A0A0D2ECE8_9EURO</name>
<reference evidence="2 3" key="1">
    <citation type="submission" date="2015-01" db="EMBL/GenBank/DDBJ databases">
        <title>The Genome Sequence of Exophiala xenobiotica CBS118157.</title>
        <authorList>
            <consortium name="The Broad Institute Genomics Platform"/>
            <person name="Cuomo C."/>
            <person name="de Hoog S."/>
            <person name="Gorbushina A."/>
            <person name="Stielow B."/>
            <person name="Teixiera M."/>
            <person name="Abouelleil A."/>
            <person name="Chapman S.B."/>
            <person name="Priest M."/>
            <person name="Young S.K."/>
            <person name="Wortman J."/>
            <person name="Nusbaum C."/>
            <person name="Birren B."/>
        </authorList>
    </citation>
    <scope>NUCLEOTIDE SEQUENCE [LARGE SCALE GENOMIC DNA]</scope>
    <source>
        <strain evidence="2 3">CBS 118157</strain>
    </source>
</reference>
<evidence type="ECO:0000313" key="3">
    <source>
        <dbReference type="Proteomes" id="UP000054342"/>
    </source>
</evidence>
<dbReference type="HOGENOM" id="CLU_087700_1_0_1"/>
<dbReference type="OrthoDB" id="5418203at2759"/>
<dbReference type="GeneID" id="25329928"/>
<protein>
    <submittedName>
        <fullName evidence="2">Uncharacterized protein</fullName>
    </submittedName>
</protein>
<dbReference type="EMBL" id="KN847321">
    <property type="protein sequence ID" value="KIW52380.1"/>
    <property type="molecule type" value="Genomic_DNA"/>
</dbReference>
<feature type="compositionally biased region" description="Basic and acidic residues" evidence="1">
    <location>
        <begin position="115"/>
        <end position="126"/>
    </location>
</feature>
<feature type="compositionally biased region" description="Basic and acidic residues" evidence="1">
    <location>
        <begin position="145"/>
        <end position="183"/>
    </location>
</feature>
<organism evidence="2 3">
    <name type="scientific">Exophiala xenobiotica</name>
    <dbReference type="NCBI Taxonomy" id="348802"/>
    <lineage>
        <taxon>Eukaryota</taxon>
        <taxon>Fungi</taxon>
        <taxon>Dikarya</taxon>
        <taxon>Ascomycota</taxon>
        <taxon>Pezizomycotina</taxon>
        <taxon>Eurotiomycetes</taxon>
        <taxon>Chaetothyriomycetidae</taxon>
        <taxon>Chaetothyriales</taxon>
        <taxon>Herpotrichiellaceae</taxon>
        <taxon>Exophiala</taxon>
    </lineage>
</organism>